<organism evidence="1">
    <name type="scientific">bioreactor metagenome</name>
    <dbReference type="NCBI Taxonomy" id="1076179"/>
    <lineage>
        <taxon>unclassified sequences</taxon>
        <taxon>metagenomes</taxon>
        <taxon>ecological metagenomes</taxon>
    </lineage>
</organism>
<reference evidence="1" key="1">
    <citation type="submission" date="2019-08" db="EMBL/GenBank/DDBJ databases">
        <authorList>
            <person name="Kucharzyk K."/>
            <person name="Murdoch R.W."/>
            <person name="Higgins S."/>
            <person name="Loffler F."/>
        </authorList>
    </citation>
    <scope>NUCLEOTIDE SEQUENCE</scope>
</reference>
<comment type="caution">
    <text evidence="1">The sequence shown here is derived from an EMBL/GenBank/DDBJ whole genome shotgun (WGS) entry which is preliminary data.</text>
</comment>
<dbReference type="EMBL" id="VSSQ01113507">
    <property type="protein sequence ID" value="MPN49866.1"/>
    <property type="molecule type" value="Genomic_DNA"/>
</dbReference>
<accession>A0A645IFY0</accession>
<dbReference type="AlphaFoldDB" id="A0A645IFY0"/>
<sequence>MNVITRHGRAELHPVEIQFAVVIFGQRGADAGIGDVACGHRGADEPDRLEDSIAAAVKVIAFRHSRRQFLARFAVDFRALDFLRIVWCEILVHPRQPPHEVDFEVFKSGLLEVLHDFGDEFPRRRMGRVDIIGGVVGFPWPFLRIGRVTGHCVRVLLIKPARFRDTECTAP</sequence>
<evidence type="ECO:0000313" key="1">
    <source>
        <dbReference type="EMBL" id="MPN49866.1"/>
    </source>
</evidence>
<name>A0A645IFY0_9ZZZZ</name>
<gene>
    <name evidence="1" type="ORF">SDC9_197490</name>
</gene>
<protein>
    <submittedName>
        <fullName evidence="1">Uncharacterized protein</fullName>
    </submittedName>
</protein>
<proteinExistence type="predicted"/>